<dbReference type="PANTHER" id="PTHR32166:SF88">
    <property type="entry name" value="HAT TRANSPOSON SUPERFAMILY"/>
    <property type="match status" value="1"/>
</dbReference>
<comment type="caution">
    <text evidence="10">The sequence shown here is derived from an EMBL/GenBank/DDBJ whole genome shotgun (WGS) entry which is preliminary data.</text>
</comment>
<evidence type="ECO:0000313" key="11">
    <source>
        <dbReference type="Proteomes" id="UP001153555"/>
    </source>
</evidence>
<evidence type="ECO:0000313" key="10">
    <source>
        <dbReference type="EMBL" id="CAA0836746.1"/>
    </source>
</evidence>
<dbReference type="PANTHER" id="PTHR32166">
    <property type="entry name" value="OSJNBA0013A04.12 PROTEIN"/>
    <property type="match status" value="1"/>
</dbReference>
<keyword evidence="3 7" id="KW-0863">Zinc-finger</keyword>
<feature type="domain" description="BED-type" evidence="9">
    <location>
        <begin position="10"/>
        <end position="68"/>
    </location>
</feature>
<dbReference type="InterPro" id="IPR008906">
    <property type="entry name" value="HATC_C_dom"/>
</dbReference>
<dbReference type="Pfam" id="PF02892">
    <property type="entry name" value="zf-BED"/>
    <property type="match status" value="1"/>
</dbReference>
<keyword evidence="11" id="KW-1185">Reference proteome</keyword>
<dbReference type="OrthoDB" id="645489at2759"/>
<evidence type="ECO:0000256" key="8">
    <source>
        <dbReference type="SAM" id="MobiDB-lite"/>
    </source>
</evidence>
<evidence type="ECO:0000256" key="2">
    <source>
        <dbReference type="ARBA" id="ARBA00022723"/>
    </source>
</evidence>
<dbReference type="InterPro" id="IPR007021">
    <property type="entry name" value="DUF659"/>
</dbReference>
<evidence type="ECO:0000256" key="3">
    <source>
        <dbReference type="ARBA" id="ARBA00022771"/>
    </source>
</evidence>
<dbReference type="GO" id="GO:0003677">
    <property type="term" value="F:DNA binding"/>
    <property type="evidence" value="ECO:0007669"/>
    <property type="project" value="UniProtKB-KW"/>
</dbReference>
<accession>A0A9N7NV62</accession>
<reference evidence="10" key="1">
    <citation type="submission" date="2019-12" db="EMBL/GenBank/DDBJ databases">
        <authorList>
            <person name="Scholes J."/>
        </authorList>
    </citation>
    <scope>NUCLEOTIDE SEQUENCE</scope>
</reference>
<dbReference type="InterPro" id="IPR012337">
    <property type="entry name" value="RNaseH-like_sf"/>
</dbReference>
<dbReference type="SUPFAM" id="SSF53098">
    <property type="entry name" value="Ribonuclease H-like"/>
    <property type="match status" value="1"/>
</dbReference>
<dbReference type="GO" id="GO:0005634">
    <property type="term" value="C:nucleus"/>
    <property type="evidence" value="ECO:0007669"/>
    <property type="project" value="UniProtKB-SubCell"/>
</dbReference>
<evidence type="ECO:0000256" key="7">
    <source>
        <dbReference type="PROSITE-ProRule" id="PRU00027"/>
    </source>
</evidence>
<dbReference type="GO" id="GO:0008270">
    <property type="term" value="F:zinc ion binding"/>
    <property type="evidence" value="ECO:0007669"/>
    <property type="project" value="UniProtKB-KW"/>
</dbReference>
<keyword evidence="5" id="KW-0238">DNA-binding</keyword>
<keyword evidence="6" id="KW-0539">Nucleus</keyword>
<comment type="subcellular location">
    <subcellularLocation>
        <location evidence="1">Nucleus</location>
    </subcellularLocation>
</comment>
<organism evidence="10 11">
    <name type="scientific">Striga hermonthica</name>
    <name type="common">Purple witchweed</name>
    <name type="synonym">Buchnera hermonthica</name>
    <dbReference type="NCBI Taxonomy" id="68872"/>
    <lineage>
        <taxon>Eukaryota</taxon>
        <taxon>Viridiplantae</taxon>
        <taxon>Streptophyta</taxon>
        <taxon>Embryophyta</taxon>
        <taxon>Tracheophyta</taxon>
        <taxon>Spermatophyta</taxon>
        <taxon>Magnoliopsida</taxon>
        <taxon>eudicotyledons</taxon>
        <taxon>Gunneridae</taxon>
        <taxon>Pentapetalae</taxon>
        <taxon>asterids</taxon>
        <taxon>lamiids</taxon>
        <taxon>Lamiales</taxon>
        <taxon>Orobanchaceae</taxon>
        <taxon>Buchnereae</taxon>
        <taxon>Striga</taxon>
    </lineage>
</organism>
<feature type="region of interest" description="Disordered" evidence="8">
    <location>
        <begin position="681"/>
        <end position="713"/>
    </location>
</feature>
<feature type="compositionally biased region" description="Basic and acidic residues" evidence="8">
    <location>
        <begin position="681"/>
        <end position="692"/>
    </location>
</feature>
<dbReference type="GO" id="GO:0046983">
    <property type="term" value="F:protein dimerization activity"/>
    <property type="evidence" value="ECO:0007669"/>
    <property type="project" value="InterPro"/>
</dbReference>
<dbReference type="AlphaFoldDB" id="A0A9N7NV62"/>
<dbReference type="Pfam" id="PF05699">
    <property type="entry name" value="Dimer_Tnp_hAT"/>
    <property type="match status" value="1"/>
</dbReference>
<proteinExistence type="predicted"/>
<dbReference type="InterPro" id="IPR003656">
    <property type="entry name" value="Znf_BED"/>
</dbReference>
<name>A0A9N7NV62_STRHE</name>
<evidence type="ECO:0000259" key="9">
    <source>
        <dbReference type="PROSITE" id="PS50808"/>
    </source>
</evidence>
<dbReference type="Proteomes" id="UP001153555">
    <property type="component" value="Unassembled WGS sequence"/>
</dbReference>
<evidence type="ECO:0000256" key="6">
    <source>
        <dbReference type="ARBA" id="ARBA00023242"/>
    </source>
</evidence>
<dbReference type="PROSITE" id="PS50808">
    <property type="entry name" value="ZF_BED"/>
    <property type="match status" value="1"/>
</dbReference>
<protein>
    <submittedName>
        <fullName evidence="10">HAT transposon superfamily</fullName>
    </submittedName>
</protein>
<evidence type="ECO:0000256" key="1">
    <source>
        <dbReference type="ARBA" id="ARBA00004123"/>
    </source>
</evidence>
<dbReference type="EMBL" id="CACSLK010030184">
    <property type="protein sequence ID" value="CAA0836746.1"/>
    <property type="molecule type" value="Genomic_DNA"/>
</dbReference>
<gene>
    <name evidence="10" type="ORF">SHERM_03806</name>
</gene>
<evidence type="ECO:0000256" key="4">
    <source>
        <dbReference type="ARBA" id="ARBA00022833"/>
    </source>
</evidence>
<dbReference type="Pfam" id="PF04937">
    <property type="entry name" value="DUF659"/>
    <property type="match status" value="1"/>
</dbReference>
<keyword evidence="4" id="KW-0862">Zinc</keyword>
<keyword evidence="2" id="KW-0479">Metal-binding</keyword>
<sequence>MEEPVAVTSQKHDPAWKHCQMFKNGDKVQLKCIYCGKIFKGGGIHRIKEHLAGQKGNAATCLRVQPDVRLQMLESLNGVAVKKRKKQKLAEEVSVYDSPGPHGAETPNNCGPLSTEVVLLPLPETAEHEPDVFVNREDTSGRKKKGRVRKAPDASYPCLLPMNNSRKISSTVNMAVGRFFHNVGLPPEAVMSAHFQPMLDAIASQGPGVVGPTYHDLRGSVLRNLVHETRGEFDRCASAWMRTGCTVLADERSSSTASKTFVNLFAYCPEGTVFLRSADVSHAPDSSDLIFELLRSAVEEVGSRNVLQVVTGSEEKYILAGKRLAEVYPTLFWAPCAGRCIDQMLNDMSQIPSVAAVLEQAKSVSKYVYSSGPVLNMMRRYTFGVDLVDLGPTRPSTDFMTLRRMVGIRNHLQSMVTSEEWMESPYSKSPGGFSVLDTVSSQSFWSACSSITRIVEPILRLLRIVNSGNWPAMGYVYAGDAHLRIRSLVYDCIEKLVPDPTVQDKIMKETAAYHGGAGDFGRKMAIRARDTLLPSEWWLTYGGGCPNLARLAIRILSQTCCLIHHKTDKIPLDQMHETKNCLEHQRLSDLVFVQYNMSMKQIVTGNKLPKAVDPISYEHINLVEDWVVDNKDLCSEGSENTEWMAVDPPLGNVMSLGPQTDDVEALGAGFDDYEIFDRVKDGEENGEDKIDDQIGSPAKFPLIKAEEEDVDRG</sequence>
<evidence type="ECO:0000256" key="5">
    <source>
        <dbReference type="ARBA" id="ARBA00023125"/>
    </source>
</evidence>